<proteinExistence type="inferred from homology"/>
<dbReference type="Gene3D" id="3.90.550.10">
    <property type="entry name" value="Spore Coat Polysaccharide Biosynthesis Protein SpsA, Chain A"/>
    <property type="match status" value="1"/>
</dbReference>
<dbReference type="RefSeq" id="WP_386751272.1">
    <property type="nucleotide sequence ID" value="NZ_BAAAIX010000004.1"/>
</dbReference>
<dbReference type="InterPro" id="IPR001173">
    <property type="entry name" value="Glyco_trans_2-like"/>
</dbReference>
<dbReference type="GO" id="GO:0016757">
    <property type="term" value="F:glycosyltransferase activity"/>
    <property type="evidence" value="ECO:0007669"/>
    <property type="project" value="UniProtKB-KW"/>
</dbReference>
<dbReference type="SUPFAM" id="SSF53448">
    <property type="entry name" value="Nucleotide-diphospho-sugar transferases"/>
    <property type="match status" value="1"/>
</dbReference>
<evidence type="ECO:0000256" key="3">
    <source>
        <dbReference type="ARBA" id="ARBA00022679"/>
    </source>
</evidence>
<accession>A0ABW4RYM5</accession>
<keyword evidence="4" id="KW-0472">Membrane</keyword>
<dbReference type="Pfam" id="PF00535">
    <property type="entry name" value="Glycos_transf_2"/>
    <property type="match status" value="1"/>
</dbReference>
<dbReference type="Proteomes" id="UP001597326">
    <property type="component" value="Unassembled WGS sequence"/>
</dbReference>
<dbReference type="InterPro" id="IPR029044">
    <property type="entry name" value="Nucleotide-diphossugar_trans"/>
</dbReference>
<reference evidence="7" key="1">
    <citation type="journal article" date="2019" name="Int. J. Syst. Evol. Microbiol.">
        <title>The Global Catalogue of Microorganisms (GCM) 10K type strain sequencing project: providing services to taxonomists for standard genome sequencing and annotation.</title>
        <authorList>
            <consortium name="The Broad Institute Genomics Platform"/>
            <consortium name="The Broad Institute Genome Sequencing Center for Infectious Disease"/>
            <person name="Wu L."/>
            <person name="Ma J."/>
        </authorList>
    </citation>
    <scope>NUCLEOTIDE SEQUENCE [LARGE SCALE GENOMIC DNA]</scope>
    <source>
        <strain evidence="7">CAIM 431</strain>
    </source>
</reference>
<keyword evidence="2 6" id="KW-0328">Glycosyltransferase</keyword>
<dbReference type="EMBL" id="JBHUFZ010000025">
    <property type="protein sequence ID" value="MFD1890745.1"/>
    <property type="molecule type" value="Genomic_DNA"/>
</dbReference>
<dbReference type="CDD" id="cd02525">
    <property type="entry name" value="Succinoglycan_BP_ExoA"/>
    <property type="match status" value="1"/>
</dbReference>
<sequence length="353" mass="38011">MTSPAPSADVRRPVSVADHRRPVSVVMPVLNEERHLAASVAGVLDQDHPMEIILAVGPCTDRTWEIAQQLAAADERIHVLRNTSGTTPDALNLAIAASHHEIIVRVDAHGELGPGYIRTAVDLLERTGAANVGGHMAARGRTPFEKAVAVAYTSPVGLGGGSFHLENSKEGPAETVFLGVFRRDALEAVGGYDPSLLRAQDWDLNYRLRKMGETVWFSPELQVTYRPRSDVKALARQFFRTGQWRREVMRRNRDTVSARYLAPPVAVLLIAGGSLAGAAGLAGGPRWLRWGLAAPAGYLAGVTGAAALMRREMEPAVRARLPLVLTVMHMAWGTGALRGLPVAEREAATDPDA</sequence>
<keyword evidence="4" id="KW-0812">Transmembrane</keyword>
<name>A0ABW4RYM5_9ACTN</name>
<dbReference type="PANTHER" id="PTHR43630:SF1">
    <property type="entry name" value="POLY-BETA-1,6-N-ACETYL-D-GLUCOSAMINE SYNTHASE"/>
    <property type="match status" value="1"/>
</dbReference>
<feature type="transmembrane region" description="Helical" evidence="4">
    <location>
        <begin position="287"/>
        <end position="309"/>
    </location>
</feature>
<keyword evidence="3 6" id="KW-0808">Transferase</keyword>
<feature type="transmembrane region" description="Helical" evidence="4">
    <location>
        <begin position="260"/>
        <end position="281"/>
    </location>
</feature>
<evidence type="ECO:0000256" key="4">
    <source>
        <dbReference type="SAM" id="Phobius"/>
    </source>
</evidence>
<dbReference type="EC" id="2.4.-.-" evidence="6"/>
<dbReference type="PANTHER" id="PTHR43630">
    <property type="entry name" value="POLY-BETA-1,6-N-ACETYL-D-GLUCOSAMINE SYNTHASE"/>
    <property type="match status" value="1"/>
</dbReference>
<protein>
    <submittedName>
        <fullName evidence="6">Glycosyltransferase family 2 protein</fullName>
        <ecNumber evidence="6">2.4.-.-</ecNumber>
    </submittedName>
</protein>
<evidence type="ECO:0000256" key="1">
    <source>
        <dbReference type="ARBA" id="ARBA00006739"/>
    </source>
</evidence>
<keyword evidence="7" id="KW-1185">Reference proteome</keyword>
<evidence type="ECO:0000256" key="2">
    <source>
        <dbReference type="ARBA" id="ARBA00022676"/>
    </source>
</evidence>
<evidence type="ECO:0000313" key="6">
    <source>
        <dbReference type="EMBL" id="MFD1890745.1"/>
    </source>
</evidence>
<evidence type="ECO:0000313" key="7">
    <source>
        <dbReference type="Proteomes" id="UP001597326"/>
    </source>
</evidence>
<gene>
    <name evidence="6" type="ORF">ACFSCS_11215</name>
</gene>
<organism evidence="6 7">
    <name type="scientific">Luteococcus peritonei</name>
    <dbReference type="NCBI Taxonomy" id="88874"/>
    <lineage>
        <taxon>Bacteria</taxon>
        <taxon>Bacillati</taxon>
        <taxon>Actinomycetota</taxon>
        <taxon>Actinomycetes</taxon>
        <taxon>Propionibacteriales</taxon>
        <taxon>Propionibacteriaceae</taxon>
        <taxon>Luteococcus</taxon>
    </lineage>
</organism>
<comment type="caution">
    <text evidence="6">The sequence shown here is derived from an EMBL/GenBank/DDBJ whole genome shotgun (WGS) entry which is preliminary data.</text>
</comment>
<evidence type="ECO:0000259" key="5">
    <source>
        <dbReference type="Pfam" id="PF00535"/>
    </source>
</evidence>
<keyword evidence="4" id="KW-1133">Transmembrane helix</keyword>
<comment type="similarity">
    <text evidence="1">Belongs to the glycosyltransferase 2 family.</text>
</comment>
<feature type="domain" description="Glycosyltransferase 2-like" evidence="5">
    <location>
        <begin position="24"/>
        <end position="152"/>
    </location>
</feature>